<organism evidence="1 2">
    <name type="scientific">Bauhinia variegata</name>
    <name type="common">Purple orchid tree</name>
    <name type="synonym">Phanera variegata</name>
    <dbReference type="NCBI Taxonomy" id="167791"/>
    <lineage>
        <taxon>Eukaryota</taxon>
        <taxon>Viridiplantae</taxon>
        <taxon>Streptophyta</taxon>
        <taxon>Embryophyta</taxon>
        <taxon>Tracheophyta</taxon>
        <taxon>Spermatophyta</taxon>
        <taxon>Magnoliopsida</taxon>
        <taxon>eudicotyledons</taxon>
        <taxon>Gunneridae</taxon>
        <taxon>Pentapetalae</taxon>
        <taxon>rosids</taxon>
        <taxon>fabids</taxon>
        <taxon>Fabales</taxon>
        <taxon>Fabaceae</taxon>
        <taxon>Cercidoideae</taxon>
        <taxon>Cercideae</taxon>
        <taxon>Bauhiniinae</taxon>
        <taxon>Bauhinia</taxon>
    </lineage>
</organism>
<dbReference type="Proteomes" id="UP000828941">
    <property type="component" value="Chromosome 3"/>
</dbReference>
<evidence type="ECO:0000313" key="2">
    <source>
        <dbReference type="Proteomes" id="UP000828941"/>
    </source>
</evidence>
<comment type="caution">
    <text evidence="1">The sequence shown here is derived from an EMBL/GenBank/DDBJ whole genome shotgun (WGS) entry which is preliminary data.</text>
</comment>
<evidence type="ECO:0000313" key="1">
    <source>
        <dbReference type="EMBL" id="KAI4352959.1"/>
    </source>
</evidence>
<sequence length="175" mass="19786">MGRRDSYKLYVTVPTLFRCPISMDVMRSPVSLCTGVTYDRSSIQNWLDSGHDTCPATMQVLPYKDFTPNLTLHRLIDLWLRSGDCSLASPSSSSVPPSPCSVSTDDVRDLIHRIRNDNEEDVAVSLPKVLEFASYSEENRRFLANFAGFYSVVVGIIGRNGSELAFWKPRLKFWI</sequence>
<dbReference type="EMBL" id="CM039428">
    <property type="protein sequence ID" value="KAI4352959.1"/>
    <property type="molecule type" value="Genomic_DNA"/>
</dbReference>
<protein>
    <submittedName>
        <fullName evidence="1">Uncharacterized protein</fullName>
    </submittedName>
</protein>
<proteinExistence type="predicted"/>
<reference evidence="1 2" key="1">
    <citation type="journal article" date="2022" name="DNA Res.">
        <title>Chromosomal-level genome assembly of the orchid tree Bauhinia variegata (Leguminosae; Cercidoideae) supports the allotetraploid origin hypothesis of Bauhinia.</title>
        <authorList>
            <person name="Zhong Y."/>
            <person name="Chen Y."/>
            <person name="Zheng D."/>
            <person name="Pang J."/>
            <person name="Liu Y."/>
            <person name="Luo S."/>
            <person name="Meng S."/>
            <person name="Qian L."/>
            <person name="Wei D."/>
            <person name="Dai S."/>
            <person name="Zhou R."/>
        </authorList>
    </citation>
    <scope>NUCLEOTIDE SEQUENCE [LARGE SCALE GENOMIC DNA]</scope>
    <source>
        <strain evidence="1">BV-YZ2020</strain>
    </source>
</reference>
<gene>
    <name evidence="1" type="ORF">L6164_007162</name>
</gene>
<name>A0ACB9PY60_BAUVA</name>
<keyword evidence="2" id="KW-1185">Reference proteome</keyword>
<accession>A0ACB9PY60</accession>